<feature type="domain" description="Beta-lactamase-related" evidence="8">
    <location>
        <begin position="31"/>
        <end position="374"/>
    </location>
</feature>
<feature type="chain" id="PRO_5046422695" description="Beta-lactamase" evidence="7">
    <location>
        <begin position="24"/>
        <end position="383"/>
    </location>
</feature>
<dbReference type="InterPro" id="IPR001586">
    <property type="entry name" value="Beta-lactam_class-C_AS"/>
</dbReference>
<keyword evidence="7" id="KW-0732">Signal</keyword>
<evidence type="ECO:0000256" key="3">
    <source>
        <dbReference type="ARBA" id="ARBA00012865"/>
    </source>
</evidence>
<comment type="catalytic activity">
    <reaction evidence="1 6">
        <text>a beta-lactam + H2O = a substituted beta-amino acid</text>
        <dbReference type="Rhea" id="RHEA:20401"/>
        <dbReference type="ChEBI" id="CHEBI:15377"/>
        <dbReference type="ChEBI" id="CHEBI:35627"/>
        <dbReference type="ChEBI" id="CHEBI:140347"/>
        <dbReference type="EC" id="3.5.2.6"/>
    </reaction>
</comment>
<evidence type="ECO:0000313" key="10">
    <source>
        <dbReference type="Proteomes" id="UP000805841"/>
    </source>
</evidence>
<proteinExistence type="inferred from homology"/>
<keyword evidence="4 6" id="KW-0378">Hydrolase</keyword>
<dbReference type="InterPro" id="IPR058136">
    <property type="entry name" value="AmpC"/>
</dbReference>
<dbReference type="Gene3D" id="3.40.710.10">
    <property type="entry name" value="DD-peptidase/beta-lactamase superfamily"/>
    <property type="match status" value="1"/>
</dbReference>
<evidence type="ECO:0000256" key="4">
    <source>
        <dbReference type="ARBA" id="ARBA00022801"/>
    </source>
</evidence>
<evidence type="ECO:0000256" key="7">
    <source>
        <dbReference type="SAM" id="SignalP"/>
    </source>
</evidence>
<dbReference type="Proteomes" id="UP000805841">
    <property type="component" value="Unassembled WGS sequence"/>
</dbReference>
<dbReference type="InterPro" id="IPR012338">
    <property type="entry name" value="Beta-lactam/transpept-like"/>
</dbReference>
<reference evidence="9 10" key="1">
    <citation type="journal article" date="2020" name="Insects">
        <title>Bacteria Belonging to Pseudomonas typographi sp. nov. from the Bark Beetle Ips typographus Have Genomic Potential to Aid in the Host Ecology.</title>
        <authorList>
            <person name="Peral-Aranega E."/>
            <person name="Saati-Santamaria Z."/>
            <person name="Kolarik M."/>
            <person name="Rivas R."/>
            <person name="Garcia-Fraile P."/>
        </authorList>
    </citation>
    <scope>NUCLEOTIDE SEQUENCE [LARGE SCALE GENOMIC DNA]</scope>
    <source>
        <strain evidence="9 10">CA3A</strain>
    </source>
</reference>
<dbReference type="RefSeq" id="WP_190420451.1">
    <property type="nucleotide sequence ID" value="NZ_JAAOCA010000012.1"/>
</dbReference>
<dbReference type="PROSITE" id="PS00336">
    <property type="entry name" value="BETA_LACTAMASE_C"/>
    <property type="match status" value="1"/>
</dbReference>
<evidence type="ECO:0000256" key="2">
    <source>
        <dbReference type="ARBA" id="ARBA00007840"/>
    </source>
</evidence>
<comment type="similarity">
    <text evidence="2 6">Belongs to the class-C beta-lactamase family.</text>
</comment>
<dbReference type="PROSITE" id="PS51257">
    <property type="entry name" value="PROKAR_LIPOPROTEIN"/>
    <property type="match status" value="1"/>
</dbReference>
<keyword evidence="10" id="KW-1185">Reference proteome</keyword>
<keyword evidence="5 6" id="KW-0046">Antibiotic resistance</keyword>
<evidence type="ECO:0000259" key="8">
    <source>
        <dbReference type="Pfam" id="PF00144"/>
    </source>
</evidence>
<dbReference type="NCBIfam" id="NF033085">
    <property type="entry name" value="bla_class_C"/>
    <property type="match status" value="1"/>
</dbReference>
<dbReference type="PANTHER" id="PTHR46825:SF8">
    <property type="entry name" value="BETA-LACTAMASE-RELATED"/>
    <property type="match status" value="1"/>
</dbReference>
<feature type="signal peptide" evidence="7">
    <location>
        <begin position="1"/>
        <end position="23"/>
    </location>
</feature>
<organism evidence="9 10">
    <name type="scientific">Pseudomonas typographi</name>
    <dbReference type="NCBI Taxonomy" id="2715964"/>
    <lineage>
        <taxon>Bacteria</taxon>
        <taxon>Pseudomonadati</taxon>
        <taxon>Pseudomonadota</taxon>
        <taxon>Gammaproteobacteria</taxon>
        <taxon>Pseudomonadales</taxon>
        <taxon>Pseudomonadaceae</taxon>
        <taxon>Pseudomonas</taxon>
    </lineage>
</organism>
<dbReference type="InterPro" id="IPR050491">
    <property type="entry name" value="AmpC-like"/>
</dbReference>
<comment type="caution">
    <text evidence="9">The sequence shown here is derived from an EMBL/GenBank/DDBJ whole genome shotgun (WGS) entry which is preliminary data.</text>
</comment>
<name>A0ABR7Z1A7_9PSED</name>
<dbReference type="Pfam" id="PF00144">
    <property type="entry name" value="Beta-lactamase"/>
    <property type="match status" value="1"/>
</dbReference>
<protein>
    <recommendedName>
        <fullName evidence="3 6">Beta-lactamase</fullName>
        <ecNumber evidence="3 6">3.5.2.6</ecNumber>
    </recommendedName>
</protein>
<evidence type="ECO:0000256" key="5">
    <source>
        <dbReference type="ARBA" id="ARBA00023251"/>
    </source>
</evidence>
<accession>A0ABR7Z1A7</accession>
<evidence type="ECO:0000313" key="9">
    <source>
        <dbReference type="EMBL" id="MBD1599284.1"/>
    </source>
</evidence>
<sequence>MPLNKTKAVLAAALLFTAFAACAASPEQSINTLLRDEMAQYGIPGVAVAVSVRGQTTFYNQGVASKTTHAPVTSKTLFEIGSLSKTFTAALASYAVVQGRLDYSSSASQYLPELSGSTFDHVTLLNLATHTSGLPLQVPDEIKNDQQLMDYYRQWQPPATPGSVRVYSNPGIGLLGVIAAKTLGQPFSTAMAQQLLTAFGLHNSYLHVPTVAMPRYAQGYDKHDAPVRVSPGMLDAEAYGIKSTSADLIRYLNINMRAVPVAPAWSQALGLTQQGYFTVGGYTQGLMWERYALPVTLDQLLAGNDSTNITQPQPLRALTPPSPAQRTAWYNKTGSTNGFSAYAVFIPEEQTALIILANKAWPNAQRVETAWKILGLAGSGAVR</sequence>
<evidence type="ECO:0000256" key="6">
    <source>
        <dbReference type="RuleBase" id="RU361140"/>
    </source>
</evidence>
<dbReference type="EMBL" id="JAAOCA010000012">
    <property type="protein sequence ID" value="MBD1599284.1"/>
    <property type="molecule type" value="Genomic_DNA"/>
</dbReference>
<dbReference type="InterPro" id="IPR001466">
    <property type="entry name" value="Beta-lactam-related"/>
</dbReference>
<gene>
    <name evidence="9" type="ORF">HAQ05_11290</name>
</gene>
<evidence type="ECO:0000256" key="1">
    <source>
        <dbReference type="ARBA" id="ARBA00001526"/>
    </source>
</evidence>
<dbReference type="SUPFAM" id="SSF56601">
    <property type="entry name" value="beta-lactamase/transpeptidase-like"/>
    <property type="match status" value="1"/>
</dbReference>
<dbReference type="PANTHER" id="PTHR46825">
    <property type="entry name" value="D-ALANYL-D-ALANINE-CARBOXYPEPTIDASE/ENDOPEPTIDASE AMPH"/>
    <property type="match status" value="1"/>
</dbReference>
<dbReference type="EC" id="3.5.2.6" evidence="3 6"/>